<feature type="transmembrane region" description="Helical" evidence="2">
    <location>
        <begin position="1297"/>
        <end position="1314"/>
    </location>
</feature>
<dbReference type="Pfam" id="PF07699">
    <property type="entry name" value="Ephrin_rec_like"/>
    <property type="match status" value="2"/>
</dbReference>
<evidence type="ECO:0000256" key="2">
    <source>
        <dbReference type="SAM" id="Phobius"/>
    </source>
</evidence>
<feature type="transmembrane region" description="Helical" evidence="2">
    <location>
        <begin position="1397"/>
        <end position="1419"/>
    </location>
</feature>
<organism evidence="6 7">
    <name type="scientific">Anaeramoeba flamelloides</name>
    <dbReference type="NCBI Taxonomy" id="1746091"/>
    <lineage>
        <taxon>Eukaryota</taxon>
        <taxon>Metamonada</taxon>
        <taxon>Anaeramoebidae</taxon>
        <taxon>Anaeramoeba</taxon>
    </lineage>
</organism>
<dbReference type="SUPFAM" id="SSF57184">
    <property type="entry name" value="Growth factor receptor domain"/>
    <property type="match status" value="3"/>
</dbReference>
<accession>A0AAV8AFW2</accession>
<reference evidence="6" key="1">
    <citation type="submission" date="2022-08" db="EMBL/GenBank/DDBJ databases">
        <title>Novel sulphate-reducing endosymbionts in the free-living metamonad Anaeramoeba.</title>
        <authorList>
            <person name="Jerlstrom-Hultqvist J."/>
            <person name="Cepicka I."/>
            <person name="Gallot-Lavallee L."/>
            <person name="Salas-Leiva D."/>
            <person name="Curtis B.A."/>
            <person name="Zahonova K."/>
            <person name="Pipaliya S."/>
            <person name="Dacks J."/>
            <person name="Roger A.J."/>
        </authorList>
    </citation>
    <scope>NUCLEOTIDE SEQUENCE</scope>
    <source>
        <strain evidence="6">Busselton2</strain>
    </source>
</reference>
<feature type="domain" description="Tyrosine-protein kinase ephrin type A/B receptor-like" evidence="4">
    <location>
        <begin position="1011"/>
        <end position="1051"/>
    </location>
</feature>
<dbReference type="Gene3D" id="2.10.50.10">
    <property type="entry name" value="Tumor Necrosis Factor Receptor, subunit A, domain 2"/>
    <property type="match status" value="6"/>
</dbReference>
<dbReference type="InterPro" id="IPR006212">
    <property type="entry name" value="Furin_repeat"/>
</dbReference>
<sequence>MPKKFVGFFSLYLVLFTFLNGQNLESFFENTLLNQFAPQNQYLDDLKEDAFMSNYHYTTLKPYIYENFGQNDERIKYICHIPFQGHFLFTEDMVVYRNSKHWISFKVAASQMNDLIVSAEVKSKTHFFHAKLQKSNLKNYQRLEYRNILEGIDLEFTMGTNSVVKSSFYLKKGSDLNLVQLNYEIDNDLDMLIDEDGSLLFQNIKTQRPILRESKPIFFQNGKELIGEYKLDQDKKQISFEITDPLFQPSLQLIIDPNYATYIAGSDIDVSMYGTTDSNHCGIISGYTESSDFPIKNPIQSSIKGSQDAFIVKTCDGKSLEWSTYLGSTGDDMISFFVVDSDDSIYATGSAGNSESASTDSFPTTSGAYMESCSTSSDTTIVFKLRSDGSELLWSTFLCADSDNKGMGITLTDTHLVIGGETLSELPPEGESGGSYCDSGDVDGSSFYAAKLLIDGTGPLASSICISGSSTEYVTRANGNSERLIFVGHSISTNLPTTSGVLMEDSPTGGDDFTWFMGSLSTDDLSVNWLGYFGGSSGVSYPLAIAFKSTGEIWISGKTHSTDFPVSDDAEQDINPGTGHYVGTFTLFSSDGAEMLYSSYLGGFSKGDSDIWTIGVGANDEVVIGMSNPTYPDDDYDYDFGEGAGVIVWNSDVSEHFRKIRVGTFRVMGIGFYQNDIFNFTIVGSSTSIEGYTSILETTDGAFQEAQIDSNDLFAIHIYTKCDVGYYGVDQGCQPCAKGFYTDEQGTTKECSKCPKGTFSNETASSQCNDCPRGWYNSYYNSTTCYKCDRGKYANETQTVNCKICEAGTYNTEEGSTSCEQCGLGTFNQESGMSTCGKCDVGTFANQTGMSECYDCLAGTYNNLEGQDQCFECDMGKYQDSQKSTSCLSCLPGTFQEQSGQSHCKNCTGGTYNTKYSASRCEECGIGTFNPGDGSTKCHNCDYGHFGNQTGMEECYKCTAGSYSIDKGSTICELCGYGTYSDVAGMTSSTCDKCPMGTYNPSKGADSVDGCIECPQGTYSDTVGGHSDSVCQMCPKGTFNQDTGSQSIDGCQSCPGGTIANGIMATTCLDCPVGQEPDESQNMCQDCQAGFYSDTEGQVCVACAAGEFNNEQGLTYCVKCSSVEICLGNNTCDGERDPVYYCAKCKTGYFLLNDECQSCPQPVQAFLIISALALSLILIYVFRDKINNLMKSTRNPIKDIAFTFFQILAGIIALDLAWPVPVRTNLRFVSSAFNLEFDTVVSPECYENFTYYDTWLIIFLVPICGTILAVVFWCYYLKRYKQEPERLERRKIRLVHHYSIVLKYLYLPLVKLSIDPFDFTYQEEDGKYYLDSNPKLSPSDEKWQSFLPLFITSYVLYVIGIPIFFFIVVYKAKKANFSEWYEKRFGWMYRYFKPNRYWWELVEIFFKFLVIVTAVMFTVNSTGQAWFVLVLLAVLMILILILRPYKGEYPKYVAEDRLVVGLLLIAFSIVTLSIDLFNSVLFFILFPVGCIIAFDGIKENLRKFLIESKLIRAQIRMQAVELKNNNINLDDFLAKEGEGEKKSQKKNKQLLKQINEMAKGICTMKTTIKRTQKKITILTQENENFEEKNKIFWDENEQLEKKVKEKIGENDTSNTGRSDDIDN</sequence>
<feature type="transmembrane region" description="Helical" evidence="2">
    <location>
        <begin position="1202"/>
        <end position="1220"/>
    </location>
</feature>
<feature type="transmembrane region" description="Helical" evidence="2">
    <location>
        <begin position="1346"/>
        <end position="1370"/>
    </location>
</feature>
<dbReference type="PANTHER" id="PTHR46967">
    <property type="entry name" value="INSULIN-LIKE GROWTH FACTOR BINDING PROTEIN,N-TERMINAL"/>
    <property type="match status" value="1"/>
</dbReference>
<feature type="region of interest" description="Disordered" evidence="1">
    <location>
        <begin position="1604"/>
        <end position="1623"/>
    </location>
</feature>
<feature type="signal peptide" evidence="3">
    <location>
        <begin position="1"/>
        <end position="21"/>
    </location>
</feature>
<feature type="domain" description="Tyrosine-protein kinase ephrin type A/B receptor-like" evidence="4">
    <location>
        <begin position="859"/>
        <end position="904"/>
    </location>
</feature>
<evidence type="ECO:0000256" key="1">
    <source>
        <dbReference type="SAM" id="MobiDB-lite"/>
    </source>
</evidence>
<keyword evidence="2" id="KW-0812">Transmembrane</keyword>
<feature type="transmembrane region" description="Helical" evidence="2">
    <location>
        <begin position="1425"/>
        <end position="1445"/>
    </location>
</feature>
<evidence type="ECO:0000313" key="6">
    <source>
        <dbReference type="EMBL" id="KAJ3451702.1"/>
    </source>
</evidence>
<evidence type="ECO:0000259" key="4">
    <source>
        <dbReference type="Pfam" id="PF07699"/>
    </source>
</evidence>
<feature type="transmembrane region" description="Helical" evidence="2">
    <location>
        <begin position="1255"/>
        <end position="1276"/>
    </location>
</feature>
<feature type="transmembrane region" description="Helical" evidence="2">
    <location>
        <begin position="1457"/>
        <end position="1474"/>
    </location>
</feature>
<evidence type="ECO:0000313" key="7">
    <source>
        <dbReference type="Proteomes" id="UP001146793"/>
    </source>
</evidence>
<keyword evidence="2" id="KW-1133">Transmembrane helix</keyword>
<keyword evidence="2" id="KW-0472">Membrane</keyword>
<dbReference type="SMART" id="SM00261">
    <property type="entry name" value="FU"/>
    <property type="match status" value="4"/>
</dbReference>
<dbReference type="Pfam" id="PF25778">
    <property type="entry name" value="DUF7948"/>
    <property type="match status" value="1"/>
</dbReference>
<keyword evidence="3" id="KW-0732">Signal</keyword>
<evidence type="ECO:0000256" key="3">
    <source>
        <dbReference type="SAM" id="SignalP"/>
    </source>
</evidence>
<comment type="caution">
    <text evidence="6">The sequence shown here is derived from an EMBL/GenBank/DDBJ whole genome shotgun (WGS) entry which is preliminary data.</text>
</comment>
<dbReference type="EMBL" id="JANTQA010000008">
    <property type="protein sequence ID" value="KAJ3451702.1"/>
    <property type="molecule type" value="Genomic_DNA"/>
</dbReference>
<dbReference type="InterPro" id="IPR057708">
    <property type="entry name" value="DUF7948"/>
</dbReference>
<gene>
    <name evidence="6" type="ORF">M0812_03455</name>
</gene>
<feature type="chain" id="PRO_5043339240" evidence="3">
    <location>
        <begin position="22"/>
        <end position="1623"/>
    </location>
</feature>
<name>A0AAV8AFW2_9EUKA</name>
<feature type="transmembrane region" description="Helical" evidence="2">
    <location>
        <begin position="1163"/>
        <end position="1182"/>
    </location>
</feature>
<dbReference type="Proteomes" id="UP001146793">
    <property type="component" value="Unassembled WGS sequence"/>
</dbReference>
<dbReference type="PANTHER" id="PTHR46967:SF2">
    <property type="entry name" value="SUSHI, VON WILLEBRAND FACTOR TYPE A, EGF AND PENTRAXIN DOMAIN-CONTAINING PROTEIN 1-LIKE"/>
    <property type="match status" value="1"/>
</dbReference>
<feature type="domain" description="DUF7948" evidence="5">
    <location>
        <begin position="101"/>
        <end position="257"/>
    </location>
</feature>
<evidence type="ECO:0000259" key="5">
    <source>
        <dbReference type="Pfam" id="PF25778"/>
    </source>
</evidence>
<protein>
    <submittedName>
        <fullName evidence="6">Insulin-like growth factor binding proteinn-terminal</fullName>
    </submittedName>
</protein>
<dbReference type="InterPro" id="IPR011641">
    <property type="entry name" value="Tyr-kin_ephrin_A/B_rcpt-like"/>
</dbReference>
<dbReference type="Gene3D" id="2.10.220.10">
    <property type="entry name" value="Hormone Receptor, Insulin-like Growth Factor Receptor 1, Chain A, domain 2"/>
    <property type="match status" value="1"/>
</dbReference>
<dbReference type="InterPro" id="IPR009030">
    <property type="entry name" value="Growth_fac_rcpt_cys_sf"/>
</dbReference>
<dbReference type="SMART" id="SM01411">
    <property type="entry name" value="Ephrin_rec_like"/>
    <property type="match status" value="8"/>
</dbReference>
<proteinExistence type="predicted"/>